<dbReference type="Gene3D" id="2.60.260.40">
    <property type="entry name" value="q5lls5 like domains"/>
    <property type="match status" value="1"/>
</dbReference>
<proteinExistence type="predicted"/>
<dbReference type="AlphaFoldDB" id="A0A2W5N620"/>
<dbReference type="InterPro" id="IPR019401">
    <property type="entry name" value="Znf_CHCC"/>
</dbReference>
<evidence type="ECO:0000313" key="3">
    <source>
        <dbReference type="Proteomes" id="UP000249185"/>
    </source>
</evidence>
<keyword evidence="2" id="KW-0863">Zinc-finger</keyword>
<name>A0A2W5N620_RHOSU</name>
<keyword evidence="2" id="KW-0862">Zinc</keyword>
<reference evidence="2 3" key="1">
    <citation type="submission" date="2017-08" db="EMBL/GenBank/DDBJ databases">
        <title>Infants hospitalized years apart are colonized by the same room-sourced microbial strains.</title>
        <authorList>
            <person name="Brooks B."/>
            <person name="Olm M.R."/>
            <person name="Firek B.A."/>
            <person name="Baker R."/>
            <person name="Thomas B.C."/>
            <person name="Morowitz M.J."/>
            <person name="Banfield J.F."/>
        </authorList>
    </citation>
    <scope>NUCLEOTIDE SEQUENCE [LARGE SCALE GENOMIC DNA]</scope>
    <source>
        <strain evidence="2">S2_005_002_R2_34</strain>
    </source>
</reference>
<protein>
    <submittedName>
        <fullName evidence="2">Zinc-finger domain-containing protein</fullName>
    </submittedName>
</protein>
<gene>
    <name evidence="2" type="ORF">DI556_12410</name>
</gene>
<organism evidence="2 3">
    <name type="scientific">Rhodovulum sulfidophilum</name>
    <name type="common">Rhodobacter sulfidophilus</name>
    <dbReference type="NCBI Taxonomy" id="35806"/>
    <lineage>
        <taxon>Bacteria</taxon>
        <taxon>Pseudomonadati</taxon>
        <taxon>Pseudomonadota</taxon>
        <taxon>Alphaproteobacteria</taxon>
        <taxon>Rhodobacterales</taxon>
        <taxon>Paracoccaceae</taxon>
        <taxon>Rhodovulum</taxon>
    </lineage>
</organism>
<accession>A0A2W5N620</accession>
<dbReference type="Pfam" id="PF10276">
    <property type="entry name" value="zf-CHCC"/>
    <property type="match status" value="1"/>
</dbReference>
<dbReference type="GO" id="GO:0008270">
    <property type="term" value="F:zinc ion binding"/>
    <property type="evidence" value="ECO:0007669"/>
    <property type="project" value="UniProtKB-KW"/>
</dbReference>
<dbReference type="Proteomes" id="UP000249185">
    <property type="component" value="Unassembled WGS sequence"/>
</dbReference>
<evidence type="ECO:0000259" key="1">
    <source>
        <dbReference type="Pfam" id="PF10276"/>
    </source>
</evidence>
<sequence length="61" mass="6492">MPAPEPETIEVTKTRIACDGGGGAAGHPRVWLEIDPSKGFVECGYCDKRYVLKPGADAGHH</sequence>
<evidence type="ECO:0000313" key="2">
    <source>
        <dbReference type="EMBL" id="PZQ48951.1"/>
    </source>
</evidence>
<keyword evidence="2" id="KW-0479">Metal-binding</keyword>
<dbReference type="EMBL" id="QFPW01000009">
    <property type="protein sequence ID" value="PZQ48951.1"/>
    <property type="molecule type" value="Genomic_DNA"/>
</dbReference>
<feature type="domain" description="Zinc finger CHCC-type" evidence="1">
    <location>
        <begin position="14"/>
        <end position="50"/>
    </location>
</feature>
<comment type="caution">
    <text evidence="2">The sequence shown here is derived from an EMBL/GenBank/DDBJ whole genome shotgun (WGS) entry which is preliminary data.</text>
</comment>